<evidence type="ECO:0000313" key="5">
    <source>
        <dbReference type="EMBL" id="TCV99347.1"/>
    </source>
</evidence>
<keyword evidence="6" id="KW-1185">Reference proteome</keyword>
<dbReference type="InterPro" id="IPR005650">
    <property type="entry name" value="BlaI_family"/>
</dbReference>
<evidence type="ECO:0000256" key="3">
    <source>
        <dbReference type="ARBA" id="ARBA00023125"/>
    </source>
</evidence>
<dbReference type="Proteomes" id="UP000295515">
    <property type="component" value="Unassembled WGS sequence"/>
</dbReference>
<dbReference type="GO" id="GO:0045892">
    <property type="term" value="P:negative regulation of DNA-templated transcription"/>
    <property type="evidence" value="ECO:0007669"/>
    <property type="project" value="InterPro"/>
</dbReference>
<dbReference type="GO" id="GO:0003677">
    <property type="term" value="F:DNA binding"/>
    <property type="evidence" value="ECO:0007669"/>
    <property type="project" value="UniProtKB-KW"/>
</dbReference>
<evidence type="ECO:0000256" key="1">
    <source>
        <dbReference type="ARBA" id="ARBA00011046"/>
    </source>
</evidence>
<dbReference type="GeneID" id="98915424"/>
<protein>
    <submittedName>
        <fullName evidence="5">BlaI family penicillinase repressor</fullName>
    </submittedName>
</protein>
<dbReference type="InterPro" id="IPR036388">
    <property type="entry name" value="WH-like_DNA-bd_sf"/>
</dbReference>
<evidence type="ECO:0000256" key="2">
    <source>
        <dbReference type="ARBA" id="ARBA00023015"/>
    </source>
</evidence>
<keyword evidence="2" id="KW-0805">Transcription regulation</keyword>
<keyword evidence="4" id="KW-0804">Transcription</keyword>
<dbReference type="AlphaFoldDB" id="A0A4R3Z4R9"/>
<dbReference type="InterPro" id="IPR036390">
    <property type="entry name" value="WH_DNA-bd_sf"/>
</dbReference>
<dbReference type="Gene3D" id="1.10.10.10">
    <property type="entry name" value="Winged helix-like DNA-binding domain superfamily/Winged helix DNA-binding domain"/>
    <property type="match status" value="1"/>
</dbReference>
<keyword evidence="3" id="KW-0238">DNA-binding</keyword>
<evidence type="ECO:0000313" key="6">
    <source>
        <dbReference type="Proteomes" id="UP000295515"/>
    </source>
</evidence>
<dbReference type="EMBL" id="SMCQ01000010">
    <property type="protein sequence ID" value="TCV99347.1"/>
    <property type="molecule type" value="Genomic_DNA"/>
</dbReference>
<comment type="caution">
    <text evidence="5">The sequence shown here is derived from an EMBL/GenBank/DDBJ whole genome shotgun (WGS) entry which is preliminary data.</text>
</comment>
<gene>
    <name evidence="5" type="ORF">EDD60_11039</name>
</gene>
<accession>A0A4R3Z4R9</accession>
<proteinExistence type="inferred from homology"/>
<dbReference type="RefSeq" id="WP_066445346.1">
    <property type="nucleotide sequence ID" value="NZ_CAUWFI010000001.1"/>
</dbReference>
<dbReference type="SUPFAM" id="SSF46785">
    <property type="entry name" value="Winged helix' DNA-binding domain"/>
    <property type="match status" value="1"/>
</dbReference>
<organism evidence="5 6">
    <name type="scientific">Longibaculum muris</name>
    <dbReference type="NCBI Taxonomy" id="1796628"/>
    <lineage>
        <taxon>Bacteria</taxon>
        <taxon>Bacillati</taxon>
        <taxon>Bacillota</taxon>
        <taxon>Erysipelotrichia</taxon>
        <taxon>Erysipelotrichales</taxon>
        <taxon>Coprobacillaceae</taxon>
        <taxon>Longibaculum</taxon>
    </lineage>
</organism>
<reference evidence="5 6" key="1">
    <citation type="submission" date="2019-03" db="EMBL/GenBank/DDBJ databases">
        <title>Genomic Encyclopedia of Type Strains, Phase IV (KMG-IV): sequencing the most valuable type-strain genomes for metagenomic binning, comparative biology and taxonomic classification.</title>
        <authorList>
            <person name="Goeker M."/>
        </authorList>
    </citation>
    <scope>NUCLEOTIDE SEQUENCE [LARGE SCALE GENOMIC DNA]</scope>
    <source>
        <strain evidence="5 6">DSM 29487</strain>
    </source>
</reference>
<comment type="similarity">
    <text evidence="1">Belongs to the BlaI transcriptional regulatory family.</text>
</comment>
<sequence length="121" mass="14232">MQKLSDAELAVMEVLWSGHEFVLGELVEALKHKKKWSRNTVHTYLTRMEKKALVKINRSQEPHLYSYVLTKDEYLKEERNHLLNRAYQGSVSDLISAFLKDSKITPEEKEELNKILDEMEV</sequence>
<name>A0A4R3Z4R9_9FIRM</name>
<dbReference type="Gene3D" id="1.10.4040.10">
    <property type="entry name" value="Penicillinase repressor domain"/>
    <property type="match status" value="1"/>
</dbReference>
<dbReference type="Pfam" id="PF03965">
    <property type="entry name" value="Penicillinase_R"/>
    <property type="match status" value="1"/>
</dbReference>
<evidence type="ECO:0000256" key="4">
    <source>
        <dbReference type="ARBA" id="ARBA00023163"/>
    </source>
</evidence>
<dbReference type="PIRSF" id="PIRSF019455">
    <property type="entry name" value="CopR_AtkY"/>
    <property type="match status" value="1"/>
</dbReference>